<organism evidence="1 2">
    <name type="scientific">Myriangium duriaei CBS 260.36</name>
    <dbReference type="NCBI Taxonomy" id="1168546"/>
    <lineage>
        <taxon>Eukaryota</taxon>
        <taxon>Fungi</taxon>
        <taxon>Dikarya</taxon>
        <taxon>Ascomycota</taxon>
        <taxon>Pezizomycotina</taxon>
        <taxon>Dothideomycetes</taxon>
        <taxon>Dothideomycetidae</taxon>
        <taxon>Myriangiales</taxon>
        <taxon>Myriangiaceae</taxon>
        <taxon>Myriangium</taxon>
    </lineage>
</organism>
<protein>
    <submittedName>
        <fullName evidence="1">Uncharacterized protein</fullName>
    </submittedName>
</protein>
<evidence type="ECO:0000313" key="2">
    <source>
        <dbReference type="Proteomes" id="UP000799439"/>
    </source>
</evidence>
<dbReference type="OrthoDB" id="5392447at2759"/>
<dbReference type="InterPro" id="IPR022085">
    <property type="entry name" value="OpdG"/>
</dbReference>
<sequence length="193" mass="22799">EVPDKIHKGEATDDEGRPLTWRGFPYFAMNWSDELEPGQICRQCPDEASFAKARRLFIRKKDIEAQLVAKRIMRLDTRMIHFIIRALEKNIDDSDRQIAPGEAAAYDQVKLDFHIPAISSMFRYNAQEIHDRVVRDELRDFTPRQRQALDEVRTFKDGVERWSFWKRRLGELAESDEDEQVKIAAKRTLEYMI</sequence>
<evidence type="ECO:0000313" key="1">
    <source>
        <dbReference type="EMBL" id="KAF2151634.1"/>
    </source>
</evidence>
<feature type="non-terminal residue" evidence="1">
    <location>
        <position position="1"/>
    </location>
</feature>
<comment type="caution">
    <text evidence="1">The sequence shown here is derived from an EMBL/GenBank/DDBJ whole genome shotgun (WGS) entry which is preliminary data.</text>
</comment>
<name>A0A9P4MJ18_9PEZI</name>
<accession>A0A9P4MJ18</accession>
<gene>
    <name evidence="1" type="ORF">K461DRAFT_279120</name>
</gene>
<dbReference type="EMBL" id="ML996087">
    <property type="protein sequence ID" value="KAF2151634.1"/>
    <property type="molecule type" value="Genomic_DNA"/>
</dbReference>
<keyword evidence="2" id="KW-1185">Reference proteome</keyword>
<reference evidence="1" key="1">
    <citation type="journal article" date="2020" name="Stud. Mycol.">
        <title>101 Dothideomycetes genomes: a test case for predicting lifestyles and emergence of pathogens.</title>
        <authorList>
            <person name="Haridas S."/>
            <person name="Albert R."/>
            <person name="Binder M."/>
            <person name="Bloem J."/>
            <person name="Labutti K."/>
            <person name="Salamov A."/>
            <person name="Andreopoulos B."/>
            <person name="Baker S."/>
            <person name="Barry K."/>
            <person name="Bills G."/>
            <person name="Bluhm B."/>
            <person name="Cannon C."/>
            <person name="Castanera R."/>
            <person name="Culley D."/>
            <person name="Daum C."/>
            <person name="Ezra D."/>
            <person name="Gonzalez J."/>
            <person name="Henrissat B."/>
            <person name="Kuo A."/>
            <person name="Liang C."/>
            <person name="Lipzen A."/>
            <person name="Lutzoni F."/>
            <person name="Magnuson J."/>
            <person name="Mondo S."/>
            <person name="Nolan M."/>
            <person name="Ohm R."/>
            <person name="Pangilinan J."/>
            <person name="Park H.-J."/>
            <person name="Ramirez L."/>
            <person name="Alfaro M."/>
            <person name="Sun H."/>
            <person name="Tritt A."/>
            <person name="Yoshinaga Y."/>
            <person name="Zwiers L.-H."/>
            <person name="Turgeon B."/>
            <person name="Goodwin S."/>
            <person name="Spatafora J."/>
            <person name="Crous P."/>
            <person name="Grigoriev I."/>
        </authorList>
    </citation>
    <scope>NUCLEOTIDE SEQUENCE</scope>
    <source>
        <strain evidence="1">CBS 260.36</strain>
    </source>
</reference>
<dbReference type="AlphaFoldDB" id="A0A9P4MJ18"/>
<dbReference type="Pfam" id="PF12311">
    <property type="entry name" value="DUF3632"/>
    <property type="match status" value="1"/>
</dbReference>
<proteinExistence type="predicted"/>
<dbReference type="Proteomes" id="UP000799439">
    <property type="component" value="Unassembled WGS sequence"/>
</dbReference>